<evidence type="ECO:0000313" key="3">
    <source>
        <dbReference type="EMBL" id="RNB80892.1"/>
    </source>
</evidence>
<keyword evidence="1 3" id="KW-0489">Methyltransferase</keyword>
<gene>
    <name evidence="3" type="ORF">EDM58_08660</name>
</gene>
<protein>
    <submittedName>
        <fullName evidence="3">SAM-dependent methyltransferase</fullName>
    </submittedName>
</protein>
<reference evidence="3 4" key="1">
    <citation type="submission" date="2018-10" db="EMBL/GenBank/DDBJ databases">
        <title>Phylogenomics of Brevibacillus.</title>
        <authorList>
            <person name="Dunlap C."/>
        </authorList>
    </citation>
    <scope>NUCLEOTIDE SEQUENCE [LARGE SCALE GENOMIC DNA]</scope>
    <source>
        <strain evidence="3 4">JCM 15085</strain>
    </source>
</reference>
<dbReference type="SUPFAM" id="SSF53335">
    <property type="entry name" value="S-adenosyl-L-methionine-dependent methyltransferases"/>
    <property type="match status" value="1"/>
</dbReference>
<dbReference type="PANTHER" id="PTHR12049">
    <property type="entry name" value="PROTEIN ARGININE METHYLTRANSFERASE NDUFAF7, MITOCHONDRIAL"/>
    <property type="match status" value="1"/>
</dbReference>
<dbReference type="AlphaFoldDB" id="A0A3M8CYF0"/>
<dbReference type="InterPro" id="IPR003788">
    <property type="entry name" value="NDUFAF7"/>
</dbReference>
<organism evidence="3 4">
    <name type="scientific">Brevibacillus panacihumi</name>
    <dbReference type="NCBI Taxonomy" id="497735"/>
    <lineage>
        <taxon>Bacteria</taxon>
        <taxon>Bacillati</taxon>
        <taxon>Bacillota</taxon>
        <taxon>Bacilli</taxon>
        <taxon>Bacillales</taxon>
        <taxon>Paenibacillaceae</taxon>
        <taxon>Brevibacillus</taxon>
    </lineage>
</organism>
<evidence type="ECO:0000256" key="1">
    <source>
        <dbReference type="ARBA" id="ARBA00022603"/>
    </source>
</evidence>
<accession>A0A3M8CYF0</accession>
<evidence type="ECO:0000313" key="4">
    <source>
        <dbReference type="Proteomes" id="UP000281915"/>
    </source>
</evidence>
<keyword evidence="2 3" id="KW-0808">Transferase</keyword>
<dbReference type="InterPro" id="IPR038375">
    <property type="entry name" value="NDUFAF7_sf"/>
</dbReference>
<dbReference type="Pfam" id="PF02636">
    <property type="entry name" value="Methyltransf_28"/>
    <property type="match status" value="1"/>
</dbReference>
<evidence type="ECO:0000256" key="2">
    <source>
        <dbReference type="ARBA" id="ARBA00022679"/>
    </source>
</evidence>
<dbReference type="GO" id="GO:0035243">
    <property type="term" value="F:protein-arginine omega-N symmetric methyltransferase activity"/>
    <property type="evidence" value="ECO:0007669"/>
    <property type="project" value="TreeGrafter"/>
</dbReference>
<dbReference type="Gene3D" id="3.40.50.12710">
    <property type="match status" value="1"/>
</dbReference>
<name>A0A3M8CYF0_9BACL</name>
<dbReference type="Proteomes" id="UP000281915">
    <property type="component" value="Unassembled WGS sequence"/>
</dbReference>
<comment type="caution">
    <text evidence="3">The sequence shown here is derived from an EMBL/GenBank/DDBJ whole genome shotgun (WGS) entry which is preliminary data.</text>
</comment>
<dbReference type="RefSeq" id="WP_122912972.1">
    <property type="nucleotide sequence ID" value="NZ_RHHT01000015.1"/>
</dbReference>
<proteinExistence type="predicted"/>
<dbReference type="EMBL" id="RHHT01000015">
    <property type="protein sequence ID" value="RNB80892.1"/>
    <property type="molecule type" value="Genomic_DNA"/>
</dbReference>
<sequence>MGLVEWIREEINSAPAKAIPFARYMELALYHPVWGYYMTDRQKVGKQGDFYTSAVVHPVFAETLADVVATMCRAGEFANPHFVEIGGGTGSLCRYLLDRLRESEPELYSRIRVVMIETSPYHRALQQESLRDHEVEKVWYDSLGDAARETNGIAGVVLSNEWLDAFPVHIAMKQAGGWREVWVASSDEGFVETYRDPVPALADYLKCMEEEIPRGVRIEVNLAMDQAARDVAQLLDAGYVITIDYGDLQEELYHPSRKKGTLMCFHRHQAHDDPYQHVGEQDLTCHVNFSQWMKSGEENGLRVLDYLRQDQFLMRGGLLQKAVAHADRDPFTSQAMKRNRAIVQLLDPAGLGGRFRVVVQGKNVREDAAYYPTN</sequence>
<dbReference type="PANTHER" id="PTHR12049:SF7">
    <property type="entry name" value="PROTEIN ARGININE METHYLTRANSFERASE NDUFAF7, MITOCHONDRIAL"/>
    <property type="match status" value="1"/>
</dbReference>
<dbReference type="InterPro" id="IPR029063">
    <property type="entry name" value="SAM-dependent_MTases_sf"/>
</dbReference>
<dbReference type="GO" id="GO:0032259">
    <property type="term" value="P:methylation"/>
    <property type="evidence" value="ECO:0007669"/>
    <property type="project" value="UniProtKB-KW"/>
</dbReference>